<evidence type="ECO:0000256" key="7">
    <source>
        <dbReference type="ARBA" id="ARBA00023002"/>
    </source>
</evidence>
<feature type="signal peptide" evidence="16">
    <location>
        <begin position="1"/>
        <end position="36"/>
    </location>
</feature>
<keyword evidence="9" id="KW-0503">Monooxygenase</keyword>
<comment type="subcellular location">
    <subcellularLocation>
        <location evidence="2">Secreted</location>
    </subcellularLocation>
</comment>
<sequence>MLILAVVAPAGPFRLLNMIFTAALLLASAFVAQVTAHGYVPQIKIGNQYIPGWDVNKDPYTTPQPLRVVRPTKPDSGFISDVTSPDITCSIGNQKLPPGPITATVPAGSQVTMLWNTWPLGHYGPVLNYMAKCPTSDCSKWKGDTGSPWFKIQQDVYKNGEWASDTLAKNNHSYTVNIPKNIAQGAYTRKLLRHENLALHGASNLGGAQFYPVCVQLTVTGGGSLNPSGLSFPGTYKATDPGILFNPYQGEAANQAYVPPGGSVYPGLN</sequence>
<accession>A0A0W0FFN1</accession>
<evidence type="ECO:0000256" key="14">
    <source>
        <dbReference type="ARBA" id="ARBA00045077"/>
    </source>
</evidence>
<proteinExistence type="inferred from homology"/>
<evidence type="ECO:0000256" key="4">
    <source>
        <dbReference type="ARBA" id="ARBA00022723"/>
    </source>
</evidence>
<keyword evidence="12" id="KW-0624">Polysaccharide degradation</keyword>
<dbReference type="AlphaFoldDB" id="A0A0W0FFN1"/>
<gene>
    <name evidence="18" type="ORF">WG66_12503</name>
</gene>
<feature type="chain" id="PRO_5006901773" description="lytic cellulose monooxygenase (C4-dehydrogenating)" evidence="16">
    <location>
        <begin position="37"/>
        <end position="269"/>
    </location>
</feature>
<evidence type="ECO:0000256" key="3">
    <source>
        <dbReference type="ARBA" id="ARBA00022525"/>
    </source>
</evidence>
<dbReference type="Pfam" id="PF03443">
    <property type="entry name" value="AA9"/>
    <property type="match status" value="1"/>
</dbReference>
<keyword evidence="18" id="KW-0378">Hydrolase</keyword>
<keyword evidence="7" id="KW-0560">Oxidoreductase</keyword>
<dbReference type="EC" id="1.14.99.56" evidence="15"/>
<evidence type="ECO:0000313" key="19">
    <source>
        <dbReference type="Proteomes" id="UP000054988"/>
    </source>
</evidence>
<evidence type="ECO:0000256" key="6">
    <source>
        <dbReference type="ARBA" id="ARBA00023001"/>
    </source>
</evidence>
<evidence type="ECO:0000313" key="18">
    <source>
        <dbReference type="EMBL" id="KTB34962.1"/>
    </source>
</evidence>
<dbReference type="InterPro" id="IPR049892">
    <property type="entry name" value="AA9"/>
</dbReference>
<protein>
    <recommendedName>
        <fullName evidence="15">lytic cellulose monooxygenase (C4-dehydrogenating)</fullName>
        <ecNumber evidence="15">1.14.99.56</ecNumber>
    </recommendedName>
</protein>
<evidence type="ECO:0000256" key="12">
    <source>
        <dbReference type="ARBA" id="ARBA00023326"/>
    </source>
</evidence>
<keyword evidence="10" id="KW-1015">Disulfide bond</keyword>
<evidence type="ECO:0000256" key="2">
    <source>
        <dbReference type="ARBA" id="ARBA00004613"/>
    </source>
</evidence>
<keyword evidence="11" id="KW-0119">Carbohydrate metabolism</keyword>
<comment type="similarity">
    <text evidence="13">Belongs to the polysaccharide monooxygenase AA9 family.</text>
</comment>
<comment type="cofactor">
    <cofactor evidence="1">
        <name>Cu(2+)</name>
        <dbReference type="ChEBI" id="CHEBI:29036"/>
    </cofactor>
</comment>
<comment type="catalytic activity">
    <reaction evidence="14">
        <text>[(1-&gt;4)-beta-D-glucosyl]n+m + reduced acceptor + O2 = 4-dehydro-beta-D-glucosyl-[(1-&gt;4)-beta-D-glucosyl]n-1 + [(1-&gt;4)-beta-D-glucosyl]m + acceptor + H2O.</text>
        <dbReference type="EC" id="1.14.99.56"/>
    </reaction>
</comment>
<dbReference type="GO" id="GO:0004497">
    <property type="term" value="F:monooxygenase activity"/>
    <property type="evidence" value="ECO:0007669"/>
    <property type="project" value="UniProtKB-KW"/>
</dbReference>
<keyword evidence="4" id="KW-0479">Metal-binding</keyword>
<dbReference type="Proteomes" id="UP000054988">
    <property type="component" value="Unassembled WGS sequence"/>
</dbReference>
<evidence type="ECO:0000256" key="8">
    <source>
        <dbReference type="ARBA" id="ARBA00023008"/>
    </source>
</evidence>
<keyword evidence="8" id="KW-0186">Copper</keyword>
<evidence type="ECO:0000256" key="9">
    <source>
        <dbReference type="ARBA" id="ARBA00023033"/>
    </source>
</evidence>
<keyword evidence="5 16" id="KW-0732">Signal</keyword>
<evidence type="ECO:0000256" key="11">
    <source>
        <dbReference type="ARBA" id="ARBA00023277"/>
    </source>
</evidence>
<dbReference type="CDD" id="cd21175">
    <property type="entry name" value="LPMO_AA9"/>
    <property type="match status" value="1"/>
</dbReference>
<evidence type="ECO:0000259" key="17">
    <source>
        <dbReference type="Pfam" id="PF03443"/>
    </source>
</evidence>
<organism evidence="18 19">
    <name type="scientific">Moniliophthora roreri</name>
    <name type="common">Frosty pod rot fungus</name>
    <name type="synonym">Monilia roreri</name>
    <dbReference type="NCBI Taxonomy" id="221103"/>
    <lineage>
        <taxon>Eukaryota</taxon>
        <taxon>Fungi</taxon>
        <taxon>Dikarya</taxon>
        <taxon>Basidiomycota</taxon>
        <taxon>Agaricomycotina</taxon>
        <taxon>Agaricomycetes</taxon>
        <taxon>Agaricomycetidae</taxon>
        <taxon>Agaricales</taxon>
        <taxon>Marasmiineae</taxon>
        <taxon>Marasmiaceae</taxon>
        <taxon>Moniliophthora</taxon>
    </lineage>
</organism>
<dbReference type="PANTHER" id="PTHR33353:SF10">
    <property type="entry name" value="ENDO-BETA-1,4-GLUCANASE D"/>
    <property type="match status" value="1"/>
</dbReference>
<dbReference type="PANTHER" id="PTHR33353">
    <property type="entry name" value="PUTATIVE (AFU_ORTHOLOGUE AFUA_1G12560)-RELATED"/>
    <property type="match status" value="1"/>
</dbReference>
<evidence type="ECO:0000256" key="13">
    <source>
        <dbReference type="ARBA" id="ARBA00044502"/>
    </source>
</evidence>
<evidence type="ECO:0000256" key="1">
    <source>
        <dbReference type="ARBA" id="ARBA00001973"/>
    </source>
</evidence>
<dbReference type="InterPro" id="IPR005103">
    <property type="entry name" value="AA9_LPMO"/>
</dbReference>
<keyword evidence="6" id="KW-0136">Cellulose degradation</keyword>
<dbReference type="GO" id="GO:0016787">
    <property type="term" value="F:hydrolase activity"/>
    <property type="evidence" value="ECO:0007669"/>
    <property type="project" value="UniProtKB-KW"/>
</dbReference>
<reference evidence="18 19" key="1">
    <citation type="submission" date="2015-12" db="EMBL/GenBank/DDBJ databases">
        <title>Draft genome sequence of Moniliophthora roreri, the causal agent of frosty pod rot of cacao.</title>
        <authorList>
            <person name="Aime M.C."/>
            <person name="Diaz-Valderrama J.R."/>
            <person name="Kijpornyongpan T."/>
            <person name="Phillips-Mora W."/>
        </authorList>
    </citation>
    <scope>NUCLEOTIDE SEQUENCE [LARGE SCALE GENOMIC DNA]</scope>
    <source>
        <strain evidence="18 19">MCA 2952</strain>
    </source>
</reference>
<evidence type="ECO:0000256" key="15">
    <source>
        <dbReference type="ARBA" id="ARBA00047174"/>
    </source>
</evidence>
<dbReference type="GO" id="GO:0046872">
    <property type="term" value="F:metal ion binding"/>
    <property type="evidence" value="ECO:0007669"/>
    <property type="project" value="UniProtKB-KW"/>
</dbReference>
<dbReference type="EMBL" id="LATX01002022">
    <property type="protein sequence ID" value="KTB34962.1"/>
    <property type="molecule type" value="Genomic_DNA"/>
</dbReference>
<comment type="caution">
    <text evidence="18">The sequence shown here is derived from an EMBL/GenBank/DDBJ whole genome shotgun (WGS) entry which is preliminary data.</text>
</comment>
<feature type="domain" description="Auxiliary Activity family 9 catalytic" evidence="17">
    <location>
        <begin position="37"/>
        <end position="257"/>
    </location>
</feature>
<dbReference type="GO" id="GO:0030245">
    <property type="term" value="P:cellulose catabolic process"/>
    <property type="evidence" value="ECO:0007669"/>
    <property type="project" value="UniProtKB-KW"/>
</dbReference>
<evidence type="ECO:0000256" key="5">
    <source>
        <dbReference type="ARBA" id="ARBA00022729"/>
    </source>
</evidence>
<keyword evidence="3" id="KW-0964">Secreted</keyword>
<dbReference type="eggNOG" id="ENOG502SMM6">
    <property type="taxonomic scope" value="Eukaryota"/>
</dbReference>
<name>A0A0W0FFN1_MONRR</name>
<evidence type="ECO:0000256" key="10">
    <source>
        <dbReference type="ARBA" id="ARBA00023157"/>
    </source>
</evidence>
<dbReference type="Gene3D" id="2.70.50.70">
    <property type="match status" value="1"/>
</dbReference>
<evidence type="ECO:0000256" key="16">
    <source>
        <dbReference type="SAM" id="SignalP"/>
    </source>
</evidence>
<dbReference type="GO" id="GO:0005576">
    <property type="term" value="C:extracellular region"/>
    <property type="evidence" value="ECO:0007669"/>
    <property type="project" value="UniProtKB-SubCell"/>
</dbReference>